<protein>
    <submittedName>
        <fullName evidence="1">Uncharacterized protein</fullName>
    </submittedName>
</protein>
<gene>
    <name evidence="1" type="ORF">QFC20_005457</name>
</gene>
<sequence length="429" mass="48668">MSALTTPRLPIECIVLVAQFLAGSFHYGTLAHFSQTSRKIHQETESVLFETLLWDTEEKSWILHGGRVPRGWSHVKFLVIQESSLRDLSRYISSITGVTAVDNLLSIFPELMMVVAKHSFEPVKHKDESVTVHMSVTLYKSITSSTLLTAPVTGTKLRQTTFFNASVQGWTGHSVDYPTWDEQVSSLILRKGTFLKRVDGPAVLFKHDWQGAHSAEPDFQLSLQVEDGPWSLASGKEDRYQTDVTEFTDTLKEFFRLIPSRHCGETDLYHFRIDCHQDVLGLLMKLLPSMLSDGIKLVIHVVKDELDDDEKYAIHDLRHHLRSFAKIYRSMWKGLGPIEPGSTFFRIEFVEDVEECDADLRTYDDGQSTDQPRENLVVGTLSTLAVEANGHGAAGKGFELMIQKMDYEDDSDWEEDEAPGRVLLERSFL</sequence>
<organism evidence="1 2">
    <name type="scientific">Naganishia adeliensis</name>
    <dbReference type="NCBI Taxonomy" id="92952"/>
    <lineage>
        <taxon>Eukaryota</taxon>
        <taxon>Fungi</taxon>
        <taxon>Dikarya</taxon>
        <taxon>Basidiomycota</taxon>
        <taxon>Agaricomycotina</taxon>
        <taxon>Tremellomycetes</taxon>
        <taxon>Filobasidiales</taxon>
        <taxon>Filobasidiaceae</taxon>
        <taxon>Naganishia</taxon>
    </lineage>
</organism>
<name>A0ACC2VML3_9TREE</name>
<accession>A0ACC2VML3</accession>
<evidence type="ECO:0000313" key="1">
    <source>
        <dbReference type="EMBL" id="KAJ9100325.1"/>
    </source>
</evidence>
<dbReference type="Proteomes" id="UP001230649">
    <property type="component" value="Unassembled WGS sequence"/>
</dbReference>
<comment type="caution">
    <text evidence="1">The sequence shown here is derived from an EMBL/GenBank/DDBJ whole genome shotgun (WGS) entry which is preliminary data.</text>
</comment>
<reference evidence="1" key="1">
    <citation type="submission" date="2023-04" db="EMBL/GenBank/DDBJ databases">
        <title>Draft Genome sequencing of Naganishia species isolated from polar environments using Oxford Nanopore Technology.</title>
        <authorList>
            <person name="Leo P."/>
            <person name="Venkateswaran K."/>
        </authorList>
    </citation>
    <scope>NUCLEOTIDE SEQUENCE</scope>
    <source>
        <strain evidence="1">MNA-CCFEE 5262</strain>
    </source>
</reference>
<keyword evidence="2" id="KW-1185">Reference proteome</keyword>
<proteinExistence type="predicted"/>
<dbReference type="EMBL" id="JASBWS010000076">
    <property type="protein sequence ID" value="KAJ9100325.1"/>
    <property type="molecule type" value="Genomic_DNA"/>
</dbReference>
<evidence type="ECO:0000313" key="2">
    <source>
        <dbReference type="Proteomes" id="UP001230649"/>
    </source>
</evidence>